<dbReference type="AlphaFoldDB" id="A0A366H8L8"/>
<feature type="region of interest" description="Disordered" evidence="1">
    <location>
        <begin position="37"/>
        <end position="58"/>
    </location>
</feature>
<keyword evidence="3" id="KW-1185">Reference proteome</keyword>
<feature type="compositionally biased region" description="Low complexity" evidence="1">
    <location>
        <begin position="200"/>
        <end position="209"/>
    </location>
</feature>
<organism evidence="2 3">
    <name type="scientific">Roseimicrobium gellanilyticum</name>
    <dbReference type="NCBI Taxonomy" id="748857"/>
    <lineage>
        <taxon>Bacteria</taxon>
        <taxon>Pseudomonadati</taxon>
        <taxon>Verrucomicrobiota</taxon>
        <taxon>Verrucomicrobiia</taxon>
        <taxon>Verrucomicrobiales</taxon>
        <taxon>Verrucomicrobiaceae</taxon>
        <taxon>Roseimicrobium</taxon>
    </lineage>
</organism>
<reference evidence="2 3" key="1">
    <citation type="submission" date="2018-06" db="EMBL/GenBank/DDBJ databases">
        <title>Genomic Encyclopedia of Type Strains, Phase IV (KMG-IV): sequencing the most valuable type-strain genomes for metagenomic binning, comparative biology and taxonomic classification.</title>
        <authorList>
            <person name="Goeker M."/>
        </authorList>
    </citation>
    <scope>NUCLEOTIDE SEQUENCE [LARGE SCALE GENOMIC DNA]</scope>
    <source>
        <strain evidence="2 3">DSM 25532</strain>
    </source>
</reference>
<protein>
    <submittedName>
        <fullName evidence="2">Uncharacterized protein</fullName>
    </submittedName>
</protein>
<accession>A0A366H8L8</accession>
<sequence>MHRHPTRALPTALSALLLLLFLLGATLAIPTAALAQSGRRSVQPAQPVPPTPVRPATAIPARPVTITPAQPAVSNRATTIPSTSVIKPGGTKPVIPGVTYPVIKPTKPVITPPVVTGNRGVVLPSKPVKPVPLPHPVPHPHHPHPHYPVYPYYPQYPIVVIPSYPSAYIGPEIVSVTTYPTEDEGANVPSPAPPQGQGQGQMQPGDPAALQRDAATPRLIAILGRIERVETSLPLGSTGAGVVVTQATGRDGDQLCIGVATLTTYYNPDPDHPPEAMARGTYFGSRWDGDTWHTSATGLWSRGPVTRQPIFTLHEVLPSAFPFEVARPGHRITSLRMAIALASDSSSSSPATASRASTTSTLPSQKRHLTMAASLRRRLQESTEPVPLTPSPDHLAPAPALAPGSPSETYLGNAHSPFGQALADSLQELLTTASLPQPSVSGYQPSTKNHQPAAGLQLLGSAEWTLPLTDLRDIMTGCPRFTTIPLPADLQTVRTRDTSPSPVWVRPFRIEVPAQSEASSGHQPSTLNHQPAATYQGEVWFLIVPDGALRG</sequence>
<feature type="region of interest" description="Disordered" evidence="1">
    <location>
        <begin position="379"/>
        <end position="407"/>
    </location>
</feature>
<dbReference type="EMBL" id="QNRR01000013">
    <property type="protein sequence ID" value="RBP37711.1"/>
    <property type="molecule type" value="Genomic_DNA"/>
</dbReference>
<evidence type="ECO:0000256" key="1">
    <source>
        <dbReference type="SAM" id="MobiDB-lite"/>
    </source>
</evidence>
<comment type="caution">
    <text evidence="2">The sequence shown here is derived from an EMBL/GenBank/DDBJ whole genome shotgun (WGS) entry which is preliminary data.</text>
</comment>
<proteinExistence type="predicted"/>
<feature type="compositionally biased region" description="Low complexity" evidence="1">
    <location>
        <begin position="344"/>
        <end position="364"/>
    </location>
</feature>
<dbReference type="Proteomes" id="UP000253426">
    <property type="component" value="Unassembled WGS sequence"/>
</dbReference>
<feature type="region of interest" description="Disordered" evidence="1">
    <location>
        <begin position="181"/>
        <end position="209"/>
    </location>
</feature>
<feature type="compositionally biased region" description="Low complexity" evidence="1">
    <location>
        <begin position="391"/>
        <end position="407"/>
    </location>
</feature>
<gene>
    <name evidence="2" type="ORF">DES53_11393</name>
</gene>
<feature type="region of interest" description="Disordered" evidence="1">
    <location>
        <begin position="344"/>
        <end position="367"/>
    </location>
</feature>
<name>A0A366H8L8_9BACT</name>
<evidence type="ECO:0000313" key="3">
    <source>
        <dbReference type="Proteomes" id="UP000253426"/>
    </source>
</evidence>
<dbReference type="RefSeq" id="WP_170157438.1">
    <property type="nucleotide sequence ID" value="NZ_QNRR01000013.1"/>
</dbReference>
<evidence type="ECO:0000313" key="2">
    <source>
        <dbReference type="EMBL" id="RBP37711.1"/>
    </source>
</evidence>